<dbReference type="EMBL" id="JAGFNK010000973">
    <property type="protein sequence ID" value="KAI9436541.1"/>
    <property type="molecule type" value="Genomic_DNA"/>
</dbReference>
<organism evidence="1 2">
    <name type="scientific">Russula earlei</name>
    <dbReference type="NCBI Taxonomy" id="71964"/>
    <lineage>
        <taxon>Eukaryota</taxon>
        <taxon>Fungi</taxon>
        <taxon>Dikarya</taxon>
        <taxon>Basidiomycota</taxon>
        <taxon>Agaricomycotina</taxon>
        <taxon>Agaricomycetes</taxon>
        <taxon>Russulales</taxon>
        <taxon>Russulaceae</taxon>
        <taxon>Russula</taxon>
    </lineage>
</organism>
<gene>
    <name evidence="1" type="ORF">F5148DRAFT_1278527</name>
</gene>
<accession>A0ACC0TSE0</accession>
<comment type="caution">
    <text evidence="1">The sequence shown here is derived from an EMBL/GenBank/DDBJ whole genome shotgun (WGS) entry which is preliminary data.</text>
</comment>
<evidence type="ECO:0000313" key="2">
    <source>
        <dbReference type="Proteomes" id="UP001207468"/>
    </source>
</evidence>
<keyword evidence="2" id="KW-1185">Reference proteome</keyword>
<name>A0ACC0TSE0_9AGAM</name>
<reference evidence="1" key="1">
    <citation type="submission" date="2021-03" db="EMBL/GenBank/DDBJ databases">
        <title>Evolutionary priming and transition to the ectomycorrhizal habit in an iconic lineage of mushroom-forming fungi: is preadaptation a requirement?</title>
        <authorList>
            <consortium name="DOE Joint Genome Institute"/>
            <person name="Looney B.P."/>
            <person name="Miyauchi S."/>
            <person name="Morin E."/>
            <person name="Drula E."/>
            <person name="Courty P.E."/>
            <person name="Chicoki N."/>
            <person name="Fauchery L."/>
            <person name="Kohler A."/>
            <person name="Kuo A."/>
            <person name="LaButti K."/>
            <person name="Pangilinan J."/>
            <person name="Lipzen A."/>
            <person name="Riley R."/>
            <person name="Andreopoulos W."/>
            <person name="He G."/>
            <person name="Johnson J."/>
            <person name="Barry K.W."/>
            <person name="Grigoriev I.V."/>
            <person name="Nagy L."/>
            <person name="Hibbett D."/>
            <person name="Henrissat B."/>
            <person name="Matheny P.B."/>
            <person name="Labbe J."/>
            <person name="Martin A.F."/>
        </authorList>
    </citation>
    <scope>NUCLEOTIDE SEQUENCE</scope>
    <source>
        <strain evidence="1">BPL698</strain>
    </source>
</reference>
<evidence type="ECO:0000313" key="1">
    <source>
        <dbReference type="EMBL" id="KAI9436541.1"/>
    </source>
</evidence>
<proteinExistence type="predicted"/>
<sequence length="162" mass="18204">MVSLRGYATRLPQKPPIRHPDPLSNQSNAVTTSLPEHLTFIHRPPPSPPTPFSLTVNPSSPLLRTAPPAQSAILDLPPQLKKPALTHPRLSEEAIADMRRLRTENPSFGCSPSFVSYIAPLTPSRQRAALAKRNLEHEKARARWGEKASLIREICRKRKEFW</sequence>
<dbReference type="Proteomes" id="UP001207468">
    <property type="component" value="Unassembled WGS sequence"/>
</dbReference>
<protein>
    <submittedName>
        <fullName evidence="1">Uncharacterized protein</fullName>
    </submittedName>
</protein>